<name>A0ABV9YKH4_9PSEU</name>
<keyword evidence="1" id="KW-0812">Transmembrane</keyword>
<organism evidence="2 3">
    <name type="scientific">Actinomycetospora atypica</name>
    <dbReference type="NCBI Taxonomy" id="1290095"/>
    <lineage>
        <taxon>Bacteria</taxon>
        <taxon>Bacillati</taxon>
        <taxon>Actinomycetota</taxon>
        <taxon>Actinomycetes</taxon>
        <taxon>Pseudonocardiales</taxon>
        <taxon>Pseudonocardiaceae</taxon>
        <taxon>Actinomycetospora</taxon>
    </lineage>
</organism>
<protein>
    <submittedName>
        <fullName evidence="2">Uncharacterized protein</fullName>
    </submittedName>
</protein>
<feature type="transmembrane region" description="Helical" evidence="1">
    <location>
        <begin position="165"/>
        <end position="183"/>
    </location>
</feature>
<evidence type="ECO:0000256" key="1">
    <source>
        <dbReference type="SAM" id="Phobius"/>
    </source>
</evidence>
<feature type="transmembrane region" description="Helical" evidence="1">
    <location>
        <begin position="33"/>
        <end position="51"/>
    </location>
</feature>
<dbReference type="EMBL" id="JBHSIV010000006">
    <property type="protein sequence ID" value="MFC5062005.1"/>
    <property type="molecule type" value="Genomic_DNA"/>
</dbReference>
<dbReference type="Proteomes" id="UP001595947">
    <property type="component" value="Unassembled WGS sequence"/>
</dbReference>
<keyword evidence="1" id="KW-0472">Membrane</keyword>
<reference evidence="3" key="1">
    <citation type="journal article" date="2019" name="Int. J. Syst. Evol. Microbiol.">
        <title>The Global Catalogue of Microorganisms (GCM) 10K type strain sequencing project: providing services to taxonomists for standard genome sequencing and annotation.</title>
        <authorList>
            <consortium name="The Broad Institute Genomics Platform"/>
            <consortium name="The Broad Institute Genome Sequencing Center for Infectious Disease"/>
            <person name="Wu L."/>
            <person name="Ma J."/>
        </authorList>
    </citation>
    <scope>NUCLEOTIDE SEQUENCE [LARGE SCALE GENOMIC DNA]</scope>
    <source>
        <strain evidence="3">CGMCC 4.7093</strain>
    </source>
</reference>
<evidence type="ECO:0000313" key="2">
    <source>
        <dbReference type="EMBL" id="MFC5062005.1"/>
    </source>
</evidence>
<keyword evidence="1" id="KW-1133">Transmembrane helix</keyword>
<comment type="caution">
    <text evidence="2">The sequence shown here is derived from an EMBL/GenBank/DDBJ whole genome shotgun (WGS) entry which is preliminary data.</text>
</comment>
<dbReference type="RefSeq" id="WP_378035359.1">
    <property type="nucleotide sequence ID" value="NZ_JBHSIV010000006.1"/>
</dbReference>
<accession>A0ABV9YKH4</accession>
<gene>
    <name evidence="2" type="ORF">ACFPBZ_07300</name>
</gene>
<proteinExistence type="predicted"/>
<evidence type="ECO:0000313" key="3">
    <source>
        <dbReference type="Proteomes" id="UP001595947"/>
    </source>
</evidence>
<keyword evidence="3" id="KW-1185">Reference proteome</keyword>
<sequence>MSLSADRLGSASLRLPVTTARAAESERRPSRSIPLLVALALGAMAVVALVLPRVPALADAVGMGAAPAAAPVAPPIVVTAVVTATASCVSADPHDRVTLEVAGVRREAVLDGCGRSAGFPVPVSVPADGAITGPLGVVGSGATARPATTDVSGEGVSPLVARLEIALAVAAALGAGSLLVVVARGAAPARPRREIVVPVPRGPARRAAHGRRRR</sequence>